<sequence>MKLLDINNGGVALSVESNDKNAFDSKEISHPRPQLQRSPWQSLNGLWKFAFDDEGKCVQPSDLKQWTHLIEVPFAPESNKSGIGDRNFHPNCWYEREFATPEGDGRLLLHFGAVDYCARVWVNDQYIAEHEGGHTNFSLDITHVLNDSGTTKVTLWAQDDPQDLAKPRGKQDWQLKEHSIWYPRTSGIWQTVWVERVGKTYLGHLCWNCDFERWEVGFEGALAGDVPVCGIQIKMKLSIGSTVLVNDTYEVFNGEINRRIALGDPGIDDYRNELLWSPEKPTLIDAEIQLWSNEQLLDEVKSYTAMRTVSIQRDRFMLNGRPYYLRLVLDQGYWPDTLMTPPSDEALRRDVELIKAMGFNGVRKHQKIEDPRFLYWADVLGLLVWEEMPSAYRFTRKAVERMTREWTQVIKRDSSHPCIVAWVPFNESWGVPNLVETAAHRNYVVAMYHLTKTLDPTRPVISNDGWESTDTDILAIHDYDTKPQQLVRRYGPEVKLSDMLNHKRPGGRILTLDNYPHQGQPVMLTEFGGIAYAPDSKLDAVAAWGYERCSSISELEMKYTALLETVNNIELFSGFCYTQFSDTFQEANGLLYSDRTPKFPLEAIRAATLSDGGFCTPSRC</sequence>
<dbReference type="AlphaFoldDB" id="A0A951Q494"/>
<evidence type="ECO:0000259" key="3">
    <source>
        <dbReference type="Pfam" id="PF02837"/>
    </source>
</evidence>
<evidence type="ECO:0000259" key="2">
    <source>
        <dbReference type="Pfam" id="PF02836"/>
    </source>
</evidence>
<reference evidence="4" key="1">
    <citation type="submission" date="2021-05" db="EMBL/GenBank/DDBJ databases">
        <authorList>
            <person name="Pietrasiak N."/>
            <person name="Ward R."/>
            <person name="Stajich J.E."/>
            <person name="Kurbessoian T."/>
        </authorList>
    </citation>
    <scope>NUCLEOTIDE SEQUENCE</scope>
    <source>
        <strain evidence="4">JT2-VF2</strain>
    </source>
</reference>
<dbReference type="PANTHER" id="PTHR42732:SF4">
    <property type="entry name" value="BETA-MANNOSIDASE"/>
    <property type="match status" value="1"/>
</dbReference>
<dbReference type="GO" id="GO:0005975">
    <property type="term" value="P:carbohydrate metabolic process"/>
    <property type="evidence" value="ECO:0007669"/>
    <property type="project" value="InterPro"/>
</dbReference>
<dbReference type="Pfam" id="PF02836">
    <property type="entry name" value="Glyco_hydro_2_C"/>
    <property type="match status" value="1"/>
</dbReference>
<name>A0A951Q494_9NOST</name>
<dbReference type="SUPFAM" id="SSF49785">
    <property type="entry name" value="Galactose-binding domain-like"/>
    <property type="match status" value="1"/>
</dbReference>
<comment type="similarity">
    <text evidence="1">Belongs to the glycosyl hydrolase 2 family.</text>
</comment>
<dbReference type="PANTHER" id="PTHR42732">
    <property type="entry name" value="BETA-GALACTOSIDASE"/>
    <property type="match status" value="1"/>
</dbReference>
<reference evidence="4" key="2">
    <citation type="journal article" date="2022" name="Microbiol. Resour. Announc.">
        <title>Metagenome Sequencing to Explore Phylogenomics of Terrestrial Cyanobacteria.</title>
        <authorList>
            <person name="Ward R.D."/>
            <person name="Stajich J.E."/>
            <person name="Johansen J.R."/>
            <person name="Huntemann M."/>
            <person name="Clum A."/>
            <person name="Foster B."/>
            <person name="Foster B."/>
            <person name="Roux S."/>
            <person name="Palaniappan K."/>
            <person name="Varghese N."/>
            <person name="Mukherjee S."/>
            <person name="Reddy T.B.K."/>
            <person name="Daum C."/>
            <person name="Copeland A."/>
            <person name="Chen I.A."/>
            <person name="Ivanova N.N."/>
            <person name="Kyrpides N.C."/>
            <person name="Shapiro N."/>
            <person name="Eloe-Fadrosh E.A."/>
            <person name="Pietrasiak N."/>
        </authorList>
    </citation>
    <scope>NUCLEOTIDE SEQUENCE</scope>
    <source>
        <strain evidence="4">JT2-VF2</strain>
    </source>
</reference>
<evidence type="ECO:0000313" key="4">
    <source>
        <dbReference type="EMBL" id="MBW4565042.1"/>
    </source>
</evidence>
<dbReference type="InterPro" id="IPR006104">
    <property type="entry name" value="Glyco_hydro_2_N"/>
</dbReference>
<feature type="domain" description="Glycosyl hydrolases family 2 sugar binding" evidence="3">
    <location>
        <begin position="42"/>
        <end position="154"/>
    </location>
</feature>
<comment type="caution">
    <text evidence="4">The sequence shown here is derived from an EMBL/GenBank/DDBJ whole genome shotgun (WGS) entry which is preliminary data.</text>
</comment>
<evidence type="ECO:0000256" key="1">
    <source>
        <dbReference type="ARBA" id="ARBA00007401"/>
    </source>
</evidence>
<dbReference type="GO" id="GO:0004553">
    <property type="term" value="F:hydrolase activity, hydrolyzing O-glycosyl compounds"/>
    <property type="evidence" value="ECO:0007669"/>
    <property type="project" value="InterPro"/>
</dbReference>
<proteinExistence type="inferred from homology"/>
<feature type="domain" description="Glycoside hydrolase family 2 catalytic" evidence="2">
    <location>
        <begin position="309"/>
        <end position="605"/>
    </location>
</feature>
<organism evidence="4 5">
    <name type="scientific">Mojavia pulchra JT2-VF2</name>
    <dbReference type="NCBI Taxonomy" id="287848"/>
    <lineage>
        <taxon>Bacteria</taxon>
        <taxon>Bacillati</taxon>
        <taxon>Cyanobacteriota</taxon>
        <taxon>Cyanophyceae</taxon>
        <taxon>Nostocales</taxon>
        <taxon>Nostocaceae</taxon>
    </lineage>
</organism>
<dbReference type="Proteomes" id="UP000715781">
    <property type="component" value="Unassembled WGS sequence"/>
</dbReference>
<protein>
    <submittedName>
        <fullName evidence="4">Glycoside hydrolase family 2</fullName>
    </submittedName>
</protein>
<dbReference type="EMBL" id="JAHHHN010000030">
    <property type="protein sequence ID" value="MBW4565042.1"/>
    <property type="molecule type" value="Genomic_DNA"/>
</dbReference>
<keyword evidence="4" id="KW-0378">Hydrolase</keyword>
<evidence type="ECO:0000313" key="5">
    <source>
        <dbReference type="Proteomes" id="UP000715781"/>
    </source>
</evidence>
<gene>
    <name evidence="4" type="ORF">KME32_28865</name>
</gene>
<dbReference type="Gene3D" id="3.20.20.80">
    <property type="entry name" value="Glycosidases"/>
    <property type="match status" value="1"/>
</dbReference>
<dbReference type="Gene3D" id="2.60.120.260">
    <property type="entry name" value="Galactose-binding domain-like"/>
    <property type="match status" value="1"/>
</dbReference>
<dbReference type="InterPro" id="IPR051913">
    <property type="entry name" value="GH2_Domain-Containing"/>
</dbReference>
<dbReference type="InterPro" id="IPR008979">
    <property type="entry name" value="Galactose-bd-like_sf"/>
</dbReference>
<dbReference type="InterPro" id="IPR006103">
    <property type="entry name" value="Glyco_hydro_2_cat"/>
</dbReference>
<dbReference type="Pfam" id="PF02837">
    <property type="entry name" value="Glyco_hydro_2_N"/>
    <property type="match status" value="1"/>
</dbReference>
<dbReference type="SUPFAM" id="SSF51445">
    <property type="entry name" value="(Trans)glycosidases"/>
    <property type="match status" value="1"/>
</dbReference>
<accession>A0A951Q494</accession>
<dbReference type="InterPro" id="IPR017853">
    <property type="entry name" value="GH"/>
</dbReference>